<organism evidence="1 2">
    <name type="scientific">Prymnesium parvum</name>
    <name type="common">Toxic golden alga</name>
    <dbReference type="NCBI Taxonomy" id="97485"/>
    <lineage>
        <taxon>Eukaryota</taxon>
        <taxon>Haptista</taxon>
        <taxon>Haptophyta</taxon>
        <taxon>Prymnesiophyceae</taxon>
        <taxon>Prymnesiales</taxon>
        <taxon>Prymnesiaceae</taxon>
        <taxon>Prymnesium</taxon>
    </lineage>
</organism>
<dbReference type="Proteomes" id="UP001515480">
    <property type="component" value="Unassembled WGS sequence"/>
</dbReference>
<dbReference type="AlphaFoldDB" id="A0AB34K145"/>
<accession>A0AB34K145</accession>
<proteinExistence type="predicted"/>
<comment type="caution">
    <text evidence="1">The sequence shown here is derived from an EMBL/GenBank/DDBJ whole genome shotgun (WGS) entry which is preliminary data.</text>
</comment>
<sequence>MLSEICSTHDRQRALALGRTFAWCTLLALRGTPLEDAAARCILSSSAFTGSTDRMANFDSPGASAPFTIGARPATYLAASPLTTTSSNAGAVDALAKLIRDDHSLIDALDARRDDELLSGWREIIRPLDPTDIPDGLLSALPSFDRDLFDSVPLTAGSAQSA</sequence>
<reference evidence="1 2" key="1">
    <citation type="journal article" date="2024" name="Science">
        <title>Giant polyketide synthase enzymes in the biosynthesis of giant marine polyether toxins.</title>
        <authorList>
            <person name="Fallon T.R."/>
            <person name="Shende V.V."/>
            <person name="Wierzbicki I.H."/>
            <person name="Pendleton A.L."/>
            <person name="Watervoot N.F."/>
            <person name="Auber R.P."/>
            <person name="Gonzalez D.J."/>
            <person name="Wisecaver J.H."/>
            <person name="Moore B.S."/>
        </authorList>
    </citation>
    <scope>NUCLEOTIDE SEQUENCE [LARGE SCALE GENOMIC DNA]</scope>
    <source>
        <strain evidence="1 2">12B1</strain>
    </source>
</reference>
<protein>
    <submittedName>
        <fullName evidence="1">Uncharacterized protein</fullName>
    </submittedName>
</protein>
<gene>
    <name evidence="1" type="ORF">AB1Y20_009105</name>
</gene>
<keyword evidence="2" id="KW-1185">Reference proteome</keyword>
<evidence type="ECO:0000313" key="2">
    <source>
        <dbReference type="Proteomes" id="UP001515480"/>
    </source>
</evidence>
<name>A0AB34K145_PRYPA</name>
<evidence type="ECO:0000313" key="1">
    <source>
        <dbReference type="EMBL" id="KAL1527720.1"/>
    </source>
</evidence>
<dbReference type="EMBL" id="JBGBPQ010000002">
    <property type="protein sequence ID" value="KAL1527720.1"/>
    <property type="molecule type" value="Genomic_DNA"/>
</dbReference>